<dbReference type="EMBL" id="JAIWYP010000001">
    <property type="protein sequence ID" value="KAH3878123.1"/>
    <property type="molecule type" value="Genomic_DNA"/>
</dbReference>
<reference evidence="1" key="2">
    <citation type="submission" date="2020-11" db="EMBL/GenBank/DDBJ databases">
        <authorList>
            <person name="McCartney M.A."/>
            <person name="Auch B."/>
            <person name="Kono T."/>
            <person name="Mallez S."/>
            <person name="Becker A."/>
            <person name="Gohl D.M."/>
            <person name="Silverstein K.A.T."/>
            <person name="Koren S."/>
            <person name="Bechman K.B."/>
            <person name="Herman A."/>
            <person name="Abrahante J.E."/>
            <person name="Garbe J."/>
        </authorList>
    </citation>
    <scope>NUCLEOTIDE SEQUENCE</scope>
    <source>
        <strain evidence="1">Duluth1</strain>
        <tissue evidence="1">Whole animal</tissue>
    </source>
</reference>
<sequence>MDKQSRMQIFPYPTLLRRCRKATIQLRLITIPLADSFVKSSRKSSACDSRPGRDVHTTAADRGIKWYPGTLK</sequence>
<organism evidence="1 2">
    <name type="scientific">Dreissena polymorpha</name>
    <name type="common">Zebra mussel</name>
    <name type="synonym">Mytilus polymorpha</name>
    <dbReference type="NCBI Taxonomy" id="45954"/>
    <lineage>
        <taxon>Eukaryota</taxon>
        <taxon>Metazoa</taxon>
        <taxon>Spiralia</taxon>
        <taxon>Lophotrochozoa</taxon>
        <taxon>Mollusca</taxon>
        <taxon>Bivalvia</taxon>
        <taxon>Autobranchia</taxon>
        <taxon>Heteroconchia</taxon>
        <taxon>Euheterodonta</taxon>
        <taxon>Imparidentia</taxon>
        <taxon>Neoheterodontei</taxon>
        <taxon>Myida</taxon>
        <taxon>Dreissenoidea</taxon>
        <taxon>Dreissenidae</taxon>
        <taxon>Dreissena</taxon>
    </lineage>
</organism>
<evidence type="ECO:0000313" key="1">
    <source>
        <dbReference type="EMBL" id="KAH3878123.1"/>
    </source>
</evidence>
<reference evidence="1" key="1">
    <citation type="journal article" date="2019" name="bioRxiv">
        <title>The Genome of the Zebra Mussel, Dreissena polymorpha: A Resource for Invasive Species Research.</title>
        <authorList>
            <person name="McCartney M.A."/>
            <person name="Auch B."/>
            <person name="Kono T."/>
            <person name="Mallez S."/>
            <person name="Zhang Y."/>
            <person name="Obille A."/>
            <person name="Becker A."/>
            <person name="Abrahante J.E."/>
            <person name="Garbe J."/>
            <person name="Badalamenti J.P."/>
            <person name="Herman A."/>
            <person name="Mangelson H."/>
            <person name="Liachko I."/>
            <person name="Sullivan S."/>
            <person name="Sone E.D."/>
            <person name="Koren S."/>
            <person name="Silverstein K.A.T."/>
            <person name="Beckman K.B."/>
            <person name="Gohl D.M."/>
        </authorList>
    </citation>
    <scope>NUCLEOTIDE SEQUENCE</scope>
    <source>
        <strain evidence="1">Duluth1</strain>
        <tissue evidence="1">Whole animal</tissue>
    </source>
</reference>
<name>A0A9D4MKF9_DREPO</name>
<protein>
    <submittedName>
        <fullName evidence="1">Uncharacterized protein</fullName>
    </submittedName>
</protein>
<proteinExistence type="predicted"/>
<dbReference type="AlphaFoldDB" id="A0A9D4MKF9"/>
<comment type="caution">
    <text evidence="1">The sequence shown here is derived from an EMBL/GenBank/DDBJ whole genome shotgun (WGS) entry which is preliminary data.</text>
</comment>
<dbReference type="Proteomes" id="UP000828390">
    <property type="component" value="Unassembled WGS sequence"/>
</dbReference>
<accession>A0A9D4MKF9</accession>
<keyword evidence="2" id="KW-1185">Reference proteome</keyword>
<gene>
    <name evidence="1" type="ORF">DPMN_002007</name>
</gene>
<evidence type="ECO:0000313" key="2">
    <source>
        <dbReference type="Proteomes" id="UP000828390"/>
    </source>
</evidence>